<feature type="region of interest" description="Disordered" evidence="1">
    <location>
        <begin position="1"/>
        <end position="110"/>
    </location>
</feature>
<dbReference type="EMBL" id="JAAVMX010000009">
    <property type="protein sequence ID" value="KAF4504581.1"/>
    <property type="molecule type" value="Genomic_DNA"/>
</dbReference>
<proteinExistence type="predicted"/>
<dbReference type="AlphaFoldDB" id="A0A8H4PK81"/>
<feature type="compositionally biased region" description="Low complexity" evidence="1">
    <location>
        <begin position="1"/>
        <end position="23"/>
    </location>
</feature>
<reference evidence="2 3" key="1">
    <citation type="journal article" date="2020" name="Genome Biol. Evol.">
        <title>A new high-quality draft genome assembly of the Chinese cordyceps Ophiocordyceps sinensis.</title>
        <authorList>
            <person name="Shu R."/>
            <person name="Zhang J."/>
            <person name="Meng Q."/>
            <person name="Zhang H."/>
            <person name="Zhou G."/>
            <person name="Li M."/>
            <person name="Wu P."/>
            <person name="Zhao Y."/>
            <person name="Chen C."/>
            <person name="Qin Q."/>
        </authorList>
    </citation>
    <scope>NUCLEOTIDE SEQUENCE [LARGE SCALE GENOMIC DNA]</scope>
    <source>
        <strain evidence="2 3">IOZ07</strain>
    </source>
</reference>
<sequence>MRSASPSAAAVLRSVSRAAAAPSETWLELPAVAEPEGENAGSSRARPAAETPSRMPSSRRTVTTRSRPAASRRRVVTGTVSASKRPASRAAAARRCDSAAKASWSARETR</sequence>
<gene>
    <name evidence="2" type="ORF">G6O67_008018</name>
</gene>
<protein>
    <submittedName>
        <fullName evidence="2">Uncharacterized protein</fullName>
    </submittedName>
</protein>
<dbReference type="Proteomes" id="UP000557566">
    <property type="component" value="Unassembled WGS sequence"/>
</dbReference>
<feature type="compositionally biased region" description="Low complexity" evidence="1">
    <location>
        <begin position="51"/>
        <end position="69"/>
    </location>
</feature>
<name>A0A8H4PK81_9HYPO</name>
<evidence type="ECO:0000313" key="2">
    <source>
        <dbReference type="EMBL" id="KAF4504581.1"/>
    </source>
</evidence>
<evidence type="ECO:0000256" key="1">
    <source>
        <dbReference type="SAM" id="MobiDB-lite"/>
    </source>
</evidence>
<evidence type="ECO:0000313" key="3">
    <source>
        <dbReference type="Proteomes" id="UP000557566"/>
    </source>
</evidence>
<keyword evidence="3" id="KW-1185">Reference proteome</keyword>
<accession>A0A8H4PK81</accession>
<organism evidence="2 3">
    <name type="scientific">Ophiocordyceps sinensis</name>
    <dbReference type="NCBI Taxonomy" id="72228"/>
    <lineage>
        <taxon>Eukaryota</taxon>
        <taxon>Fungi</taxon>
        <taxon>Dikarya</taxon>
        <taxon>Ascomycota</taxon>
        <taxon>Pezizomycotina</taxon>
        <taxon>Sordariomycetes</taxon>
        <taxon>Hypocreomycetidae</taxon>
        <taxon>Hypocreales</taxon>
        <taxon>Ophiocordycipitaceae</taxon>
        <taxon>Ophiocordyceps</taxon>
    </lineage>
</organism>
<feature type="compositionally biased region" description="Low complexity" evidence="1">
    <location>
        <begin position="81"/>
        <end position="103"/>
    </location>
</feature>
<comment type="caution">
    <text evidence="2">The sequence shown here is derived from an EMBL/GenBank/DDBJ whole genome shotgun (WGS) entry which is preliminary data.</text>
</comment>